<protein>
    <submittedName>
        <fullName evidence="1">Uncharacterized protein</fullName>
    </submittedName>
</protein>
<sequence length="61" mass="7126">MKFSIRNHNLLCLHFRTFDEMNLWLTENAVDQWTVTTVGSGYEVVVPMDRAMRDVFCSSRG</sequence>
<gene>
    <name evidence="1" type="ORF">EM_132</name>
</gene>
<proteinExistence type="predicted"/>
<dbReference type="Proteomes" id="UP000831536">
    <property type="component" value="Segment"/>
</dbReference>
<reference evidence="1" key="1">
    <citation type="journal article" date="2022" name="J. Appl. Microbiol.">
        <title>Bacteriophage-Antibiotic Combinations Against Multidrug-Resistant Pseudomonas aeruginosa.</title>
        <authorList>
            <person name="Holger D."/>
            <person name="Lev K.L."/>
            <person name="Kebriaei R."/>
            <person name="Morrisette T."/>
            <person name="Shah R."/>
            <person name="Alexander J."/>
            <person name="Lehman S.M."/>
            <person name="Rybak M.J."/>
        </authorList>
    </citation>
    <scope>NUCLEOTIDE SEQUENCE</scope>
</reference>
<evidence type="ECO:0000313" key="2">
    <source>
        <dbReference type="Proteomes" id="UP000831536"/>
    </source>
</evidence>
<accession>A0AAE9HHI6</accession>
<keyword evidence="2" id="KW-1185">Reference proteome</keyword>
<dbReference type="EMBL" id="ON169972">
    <property type="protein sequence ID" value="UPW35917.1"/>
    <property type="molecule type" value="Genomic_DNA"/>
</dbReference>
<organism evidence="1 2">
    <name type="scientific">Pseudomonas phage EM</name>
    <dbReference type="NCBI Taxonomy" id="2936914"/>
    <lineage>
        <taxon>Viruses</taxon>
        <taxon>Duplodnaviria</taxon>
        <taxon>Heunggongvirae</taxon>
        <taxon>Uroviricota</taxon>
        <taxon>Caudoviricetes</taxon>
        <taxon>Vandenendeviridae</taxon>
        <taxon>Skurskavirinae</taxon>
        <taxon>Baldwinvirus</taxon>
        <taxon>Baldwinvirus EM</taxon>
    </lineage>
</organism>
<evidence type="ECO:0000313" key="1">
    <source>
        <dbReference type="EMBL" id="UPW35917.1"/>
    </source>
</evidence>
<name>A0AAE9HHI6_9CAUD</name>